<dbReference type="GO" id="GO:0009733">
    <property type="term" value="P:response to auxin"/>
    <property type="evidence" value="ECO:0007669"/>
    <property type="project" value="InterPro"/>
</dbReference>
<name>A0A2N9F5Y4_FAGSY</name>
<accession>A0A2N9F5Y4</accession>
<proteinExistence type="inferred from homology"/>
<dbReference type="EMBL" id="OIVN01000567">
    <property type="protein sequence ID" value="SPC82259.1"/>
    <property type="molecule type" value="Genomic_DNA"/>
</dbReference>
<reference evidence="2" key="1">
    <citation type="submission" date="2018-02" db="EMBL/GenBank/DDBJ databases">
        <authorList>
            <person name="Cohen D.B."/>
            <person name="Kent A.D."/>
        </authorList>
    </citation>
    <scope>NUCLEOTIDE SEQUENCE</scope>
</reference>
<organism evidence="2">
    <name type="scientific">Fagus sylvatica</name>
    <name type="common">Beechnut</name>
    <dbReference type="NCBI Taxonomy" id="28930"/>
    <lineage>
        <taxon>Eukaryota</taxon>
        <taxon>Viridiplantae</taxon>
        <taxon>Streptophyta</taxon>
        <taxon>Embryophyta</taxon>
        <taxon>Tracheophyta</taxon>
        <taxon>Spermatophyta</taxon>
        <taxon>Magnoliopsida</taxon>
        <taxon>eudicotyledons</taxon>
        <taxon>Gunneridae</taxon>
        <taxon>Pentapetalae</taxon>
        <taxon>rosids</taxon>
        <taxon>fabids</taxon>
        <taxon>Fagales</taxon>
        <taxon>Fagaceae</taxon>
        <taxon>Fagus</taxon>
    </lineage>
</organism>
<sequence>MVRKWQKLANIKRERITFPRASRDANVDSCNTSSVVADKGHFVLYTADQKRFVLPLEYLNNEIFKELFRLAEEEFGLPRNGPITLPCDAVSMEYVVAMIQQNIAKDLEKALVMSITTGFYPSSSYLPSDVPNKQLLICSF</sequence>
<dbReference type="PANTHER" id="PTHR31175:SF82">
    <property type="entry name" value="AUXIN-RESPONSIVE PROTEIN SAUR65"/>
    <property type="match status" value="1"/>
</dbReference>
<evidence type="ECO:0000313" key="2">
    <source>
        <dbReference type="EMBL" id="SPC82259.1"/>
    </source>
</evidence>
<comment type="similarity">
    <text evidence="1">Belongs to the ARG7 family.</text>
</comment>
<dbReference type="PANTHER" id="PTHR31175">
    <property type="entry name" value="AUXIN-RESPONSIVE FAMILY PROTEIN"/>
    <property type="match status" value="1"/>
</dbReference>
<evidence type="ECO:0000256" key="1">
    <source>
        <dbReference type="ARBA" id="ARBA00006974"/>
    </source>
</evidence>
<protein>
    <submittedName>
        <fullName evidence="2">Uncharacterized protein</fullName>
    </submittedName>
</protein>
<dbReference type="Pfam" id="PF02519">
    <property type="entry name" value="Auxin_inducible"/>
    <property type="match status" value="1"/>
</dbReference>
<dbReference type="AlphaFoldDB" id="A0A2N9F5Y4"/>
<gene>
    <name evidence="2" type="ORF">FSB_LOCUS10141</name>
</gene>
<dbReference type="InterPro" id="IPR003676">
    <property type="entry name" value="SAUR_fam"/>
</dbReference>